<dbReference type="CDD" id="cd14797">
    <property type="entry name" value="DUF302"/>
    <property type="match status" value="1"/>
</dbReference>
<evidence type="ECO:0000313" key="4">
    <source>
        <dbReference type="Proteomes" id="UP000346198"/>
    </source>
</evidence>
<feature type="transmembrane region" description="Helical" evidence="1">
    <location>
        <begin position="6"/>
        <end position="23"/>
    </location>
</feature>
<dbReference type="PANTHER" id="PTHR38342">
    <property type="entry name" value="SLR5037 PROTEIN"/>
    <property type="match status" value="1"/>
</dbReference>
<keyword evidence="4" id="KW-1185">Reference proteome</keyword>
<accession>A0A6C2UQL1</accession>
<keyword evidence="1" id="KW-0472">Membrane</keyword>
<dbReference type="PANTHER" id="PTHR38342:SF1">
    <property type="entry name" value="SLR5037 PROTEIN"/>
    <property type="match status" value="1"/>
</dbReference>
<dbReference type="Gene3D" id="3.30.310.70">
    <property type="entry name" value="TT1751-like domain"/>
    <property type="match status" value="1"/>
</dbReference>
<dbReference type="AlphaFoldDB" id="A0A6C2UQL1"/>
<protein>
    <recommendedName>
        <fullName evidence="2">DUF302 domain-containing protein</fullName>
    </recommendedName>
</protein>
<dbReference type="RefSeq" id="WP_136063630.1">
    <property type="nucleotide sequence ID" value="NZ_CAAHFH010000002.1"/>
</dbReference>
<name>A0A6C2UQL1_9BACT</name>
<dbReference type="SUPFAM" id="SSF103247">
    <property type="entry name" value="TT1751-like"/>
    <property type="match status" value="1"/>
</dbReference>
<evidence type="ECO:0000256" key="1">
    <source>
        <dbReference type="SAM" id="Phobius"/>
    </source>
</evidence>
<sequence length="154" mass="16503">MKKIGIGIFAGAMLLGIILFTAMPKMMLIEKASPYGHDETVQRIESAVTNGGWEISRTMNMQKSLAKLGQEIGRVTVVKICEPNHAAAILTDDDAMFVAVMMPCSIAVYDKTDGKTYVSTMNAGMMGRMFGGTVAEVMAGPVAREAAAFTAFLE</sequence>
<dbReference type="InterPro" id="IPR035923">
    <property type="entry name" value="TT1751-like_sf"/>
</dbReference>
<gene>
    <name evidence="3" type="ORF">SCARR_04315</name>
</gene>
<keyword evidence="1" id="KW-0812">Transmembrane</keyword>
<evidence type="ECO:0000259" key="2">
    <source>
        <dbReference type="Pfam" id="PF03625"/>
    </source>
</evidence>
<evidence type="ECO:0000313" key="3">
    <source>
        <dbReference type="EMBL" id="VGO22233.1"/>
    </source>
</evidence>
<feature type="domain" description="DUF302" evidence="2">
    <location>
        <begin position="60"/>
        <end position="122"/>
    </location>
</feature>
<reference evidence="3 4" key="1">
    <citation type="submission" date="2019-04" db="EMBL/GenBank/DDBJ databases">
        <authorList>
            <person name="Van Vliet M D."/>
        </authorList>
    </citation>
    <scope>NUCLEOTIDE SEQUENCE [LARGE SCALE GENOMIC DNA]</scope>
    <source>
        <strain evidence="3 4">F21</strain>
    </source>
</reference>
<dbReference type="Pfam" id="PF03625">
    <property type="entry name" value="DUF302"/>
    <property type="match status" value="1"/>
</dbReference>
<keyword evidence="1" id="KW-1133">Transmembrane helix</keyword>
<dbReference type="EMBL" id="CAAHFH010000002">
    <property type="protein sequence ID" value="VGO22233.1"/>
    <property type="molecule type" value="Genomic_DNA"/>
</dbReference>
<organism evidence="3 4">
    <name type="scientific">Pontiella sulfatireligans</name>
    <dbReference type="NCBI Taxonomy" id="2750658"/>
    <lineage>
        <taxon>Bacteria</taxon>
        <taxon>Pseudomonadati</taxon>
        <taxon>Kiritimatiellota</taxon>
        <taxon>Kiritimatiellia</taxon>
        <taxon>Kiritimatiellales</taxon>
        <taxon>Pontiellaceae</taxon>
        <taxon>Pontiella</taxon>
    </lineage>
</organism>
<dbReference type="Proteomes" id="UP000346198">
    <property type="component" value="Unassembled WGS sequence"/>
</dbReference>
<dbReference type="InterPro" id="IPR005180">
    <property type="entry name" value="DUF302"/>
</dbReference>
<proteinExistence type="predicted"/>